<comment type="catalytic activity">
    <reaction evidence="1 9">
        <text>adenosine 3',5'-bisphosphate + H2O = AMP + phosphate</text>
        <dbReference type="Rhea" id="RHEA:10040"/>
        <dbReference type="ChEBI" id="CHEBI:15377"/>
        <dbReference type="ChEBI" id="CHEBI:43474"/>
        <dbReference type="ChEBI" id="CHEBI:58343"/>
        <dbReference type="ChEBI" id="CHEBI:456215"/>
        <dbReference type="EC" id="3.1.3.7"/>
    </reaction>
</comment>
<protein>
    <recommendedName>
        <fullName evidence="9">3'(2'),5'-bisphosphate nucleotidase CysQ</fullName>
        <ecNumber evidence="9">3.1.3.7</ecNumber>
    </recommendedName>
    <alternativeName>
        <fullName evidence="9">3'(2'),5-bisphosphonucleoside 3'(2')-phosphohydrolase</fullName>
    </alternativeName>
    <alternativeName>
        <fullName evidence="9">3'-phosphoadenosine 5'-phosphate phosphatase</fullName>
        <shortName evidence="9">PAP phosphatase</shortName>
    </alternativeName>
</protein>
<comment type="cofactor">
    <cofactor evidence="9">
        <name>Mg(2+)</name>
        <dbReference type="ChEBI" id="CHEBI:18420"/>
    </cofactor>
</comment>
<dbReference type="PANTHER" id="PTHR43028:SF5">
    <property type="entry name" value="3'(2'),5'-BISPHOSPHATE NUCLEOTIDASE 1"/>
    <property type="match status" value="1"/>
</dbReference>
<evidence type="ECO:0000256" key="4">
    <source>
        <dbReference type="ARBA" id="ARBA00022519"/>
    </source>
</evidence>
<comment type="similarity">
    <text evidence="2 9">Belongs to the inositol monophosphatase superfamily. CysQ family.</text>
</comment>
<dbReference type="InterPro" id="IPR020550">
    <property type="entry name" value="Inositol_monophosphatase_CS"/>
</dbReference>
<evidence type="ECO:0000256" key="5">
    <source>
        <dbReference type="ARBA" id="ARBA00022723"/>
    </source>
</evidence>
<dbReference type="PANTHER" id="PTHR43028">
    <property type="entry name" value="3'(2'),5'-BISPHOSPHATE NUCLEOTIDASE 1"/>
    <property type="match status" value="1"/>
</dbReference>
<dbReference type="SUPFAM" id="SSF56655">
    <property type="entry name" value="Carbohydrate phosphatase"/>
    <property type="match status" value="1"/>
</dbReference>
<name>A0ABV7H7W2_9GAMM</name>
<evidence type="ECO:0000256" key="7">
    <source>
        <dbReference type="ARBA" id="ARBA00022842"/>
    </source>
</evidence>
<keyword evidence="6 9" id="KW-0378">Hydrolase</keyword>
<feature type="binding site" evidence="9">
    <location>
        <position position="216"/>
    </location>
    <ligand>
        <name>Mg(2+)</name>
        <dbReference type="ChEBI" id="CHEBI:18420"/>
        <label>2</label>
    </ligand>
</feature>
<dbReference type="GO" id="GO:0008441">
    <property type="term" value="F:3'(2'),5'-bisphosphate nucleotidase activity"/>
    <property type="evidence" value="ECO:0007669"/>
    <property type="project" value="UniProtKB-EC"/>
</dbReference>
<dbReference type="InterPro" id="IPR050725">
    <property type="entry name" value="CysQ/Inositol_MonoPase"/>
</dbReference>
<dbReference type="NCBIfam" id="TIGR01331">
    <property type="entry name" value="bisphos_cysQ"/>
    <property type="match status" value="1"/>
</dbReference>
<evidence type="ECO:0000256" key="9">
    <source>
        <dbReference type="HAMAP-Rule" id="MF_02095"/>
    </source>
</evidence>
<feature type="binding site" evidence="9">
    <location>
        <position position="93"/>
    </location>
    <ligand>
        <name>Mg(2+)</name>
        <dbReference type="ChEBI" id="CHEBI:18420"/>
        <label>1</label>
    </ligand>
</feature>
<keyword evidence="7 9" id="KW-0460">Magnesium</keyword>
<dbReference type="EMBL" id="JBHRSZ010000002">
    <property type="protein sequence ID" value="MFC3150004.1"/>
    <property type="molecule type" value="Genomic_DNA"/>
</dbReference>
<feature type="binding site" evidence="9">
    <location>
        <position position="71"/>
    </location>
    <ligand>
        <name>Mg(2+)</name>
        <dbReference type="ChEBI" id="CHEBI:18420"/>
        <label>1</label>
    </ligand>
</feature>
<feature type="binding site" evidence="9">
    <location>
        <position position="94"/>
    </location>
    <ligand>
        <name>Mg(2+)</name>
        <dbReference type="ChEBI" id="CHEBI:18420"/>
        <label>2</label>
    </ligand>
</feature>
<sequence>MIDKYVTKDMLRKVERIAVKAGNAIMEIYQKDFSIYEKSDNSPLTEADLAAHKIIVEALEKEFPEIPVLSEESNGIEYDNRKQWEMFWLVDPLDGTKEFIKKNDEFTVNIALIQQGKPILGVVYGPALETIYAGAVGLGATKEVNGRVNEISVRSLEKDSWVLVGSRSHRGEQMDEYLKNFAEYEFISKGSSLKLCMVAEGVADLYPRLGPTSEWDTAAAHAVVVAAGGVVNDKEGRSLQYNKENILNPWFFVHSAKIKIPAL</sequence>
<dbReference type="Gene3D" id="3.40.190.80">
    <property type="match status" value="1"/>
</dbReference>
<dbReference type="PROSITE" id="PS00629">
    <property type="entry name" value="IMP_1"/>
    <property type="match status" value="1"/>
</dbReference>
<evidence type="ECO:0000256" key="2">
    <source>
        <dbReference type="ARBA" id="ARBA00005289"/>
    </source>
</evidence>
<keyword evidence="4 9" id="KW-0997">Cell inner membrane</keyword>
<evidence type="ECO:0000256" key="8">
    <source>
        <dbReference type="ARBA" id="ARBA00023136"/>
    </source>
</evidence>
<dbReference type="CDD" id="cd01638">
    <property type="entry name" value="CysQ"/>
    <property type="match status" value="1"/>
</dbReference>
<evidence type="ECO:0000313" key="11">
    <source>
        <dbReference type="Proteomes" id="UP001595476"/>
    </source>
</evidence>
<keyword evidence="5 9" id="KW-0479">Metal-binding</keyword>
<comment type="function">
    <text evidence="9">Converts adenosine-3',5'-bisphosphate (PAP) to AMP.</text>
</comment>
<dbReference type="Proteomes" id="UP001595476">
    <property type="component" value="Unassembled WGS sequence"/>
</dbReference>
<keyword evidence="3 9" id="KW-1003">Cell membrane</keyword>
<feature type="binding site" evidence="9">
    <location>
        <position position="216"/>
    </location>
    <ligand>
        <name>substrate</name>
    </ligand>
</feature>
<dbReference type="InterPro" id="IPR006240">
    <property type="entry name" value="CysQ"/>
</dbReference>
<evidence type="ECO:0000256" key="6">
    <source>
        <dbReference type="ARBA" id="ARBA00022801"/>
    </source>
</evidence>
<comment type="subcellular location">
    <subcellularLocation>
        <location evidence="9">Cell inner membrane</location>
        <topology evidence="9">Peripheral membrane protein</topology>
        <orientation evidence="9">Cytoplasmic side</orientation>
    </subcellularLocation>
</comment>
<keyword evidence="11" id="KW-1185">Reference proteome</keyword>
<dbReference type="HAMAP" id="MF_02095">
    <property type="entry name" value="CysQ"/>
    <property type="match status" value="1"/>
</dbReference>
<feature type="binding site" evidence="9">
    <location>
        <position position="91"/>
    </location>
    <ligand>
        <name>Mg(2+)</name>
        <dbReference type="ChEBI" id="CHEBI:18420"/>
        <label>2</label>
    </ligand>
</feature>
<evidence type="ECO:0000256" key="3">
    <source>
        <dbReference type="ARBA" id="ARBA00022475"/>
    </source>
</evidence>
<feature type="binding site" evidence="9">
    <location>
        <begin position="93"/>
        <end position="96"/>
    </location>
    <ligand>
        <name>substrate</name>
    </ligand>
</feature>
<feature type="binding site" evidence="9">
    <location>
        <position position="71"/>
    </location>
    <ligand>
        <name>substrate</name>
    </ligand>
</feature>
<comment type="caution">
    <text evidence="10">The sequence shown here is derived from an EMBL/GenBank/DDBJ whole genome shotgun (WGS) entry which is preliminary data.</text>
</comment>
<dbReference type="RefSeq" id="WP_386716006.1">
    <property type="nucleotide sequence ID" value="NZ_JBHRSZ010000002.1"/>
</dbReference>
<feature type="binding site" evidence="9">
    <location>
        <position position="91"/>
    </location>
    <ligand>
        <name>Mg(2+)</name>
        <dbReference type="ChEBI" id="CHEBI:18420"/>
        <label>1</label>
    </ligand>
</feature>
<evidence type="ECO:0000256" key="1">
    <source>
        <dbReference type="ARBA" id="ARBA00001625"/>
    </source>
</evidence>
<proteinExistence type="inferred from homology"/>
<organism evidence="10 11">
    <name type="scientific">Litoribrevibacter euphylliae</name>
    <dbReference type="NCBI Taxonomy" id="1834034"/>
    <lineage>
        <taxon>Bacteria</taxon>
        <taxon>Pseudomonadati</taxon>
        <taxon>Pseudomonadota</taxon>
        <taxon>Gammaproteobacteria</taxon>
        <taxon>Oceanospirillales</taxon>
        <taxon>Oceanospirillaceae</taxon>
        <taxon>Litoribrevibacter</taxon>
    </lineage>
</organism>
<reference evidence="11" key="1">
    <citation type="journal article" date="2019" name="Int. J. Syst. Evol. Microbiol.">
        <title>The Global Catalogue of Microorganisms (GCM) 10K type strain sequencing project: providing services to taxonomists for standard genome sequencing and annotation.</title>
        <authorList>
            <consortium name="The Broad Institute Genomics Platform"/>
            <consortium name="The Broad Institute Genome Sequencing Center for Infectious Disease"/>
            <person name="Wu L."/>
            <person name="Ma J."/>
        </authorList>
    </citation>
    <scope>NUCLEOTIDE SEQUENCE [LARGE SCALE GENOMIC DNA]</scope>
    <source>
        <strain evidence="11">KCTC 52438</strain>
    </source>
</reference>
<dbReference type="InterPro" id="IPR020583">
    <property type="entry name" value="Inositol_monoP_metal-BS"/>
</dbReference>
<dbReference type="Pfam" id="PF00459">
    <property type="entry name" value="Inositol_P"/>
    <property type="match status" value="1"/>
</dbReference>
<dbReference type="PROSITE" id="PS00630">
    <property type="entry name" value="IMP_2"/>
    <property type="match status" value="1"/>
</dbReference>
<gene>
    <name evidence="9 10" type="primary">cysQ</name>
    <name evidence="10" type="ORF">ACFOEK_03100</name>
</gene>
<dbReference type="Gene3D" id="3.30.540.10">
    <property type="entry name" value="Fructose-1,6-Bisphosphatase, subunit A, domain 1"/>
    <property type="match status" value="1"/>
</dbReference>
<dbReference type="PRINTS" id="PR00377">
    <property type="entry name" value="IMPHPHTASES"/>
</dbReference>
<keyword evidence="8 9" id="KW-0472">Membrane</keyword>
<dbReference type="InterPro" id="IPR000760">
    <property type="entry name" value="Inositol_monophosphatase-like"/>
</dbReference>
<dbReference type="EC" id="3.1.3.7" evidence="9"/>
<accession>A0ABV7H7W2</accession>
<evidence type="ECO:0000313" key="10">
    <source>
        <dbReference type="EMBL" id="MFC3150004.1"/>
    </source>
</evidence>